<dbReference type="KEGG" id="bfc:BacF7301_00445"/>
<feature type="region of interest" description="Disordered" evidence="1">
    <location>
        <begin position="34"/>
        <end position="71"/>
    </location>
</feature>
<dbReference type="AlphaFoldDB" id="A0A6H0KK32"/>
<dbReference type="Pfam" id="PF16118">
    <property type="entry name" value="DUF4834"/>
    <property type="match status" value="1"/>
</dbReference>
<keyword evidence="4" id="KW-1185">Reference proteome</keyword>
<keyword evidence="2" id="KW-0812">Transmembrane</keyword>
<evidence type="ECO:0000256" key="2">
    <source>
        <dbReference type="SAM" id="Phobius"/>
    </source>
</evidence>
<reference evidence="3 4" key="1">
    <citation type="submission" date="2020-03" db="EMBL/GenBank/DDBJ databases">
        <title>Genomic analysis of Bacteroides faecium CBA7301.</title>
        <authorList>
            <person name="Kim J."/>
            <person name="Roh S.W."/>
        </authorList>
    </citation>
    <scope>NUCLEOTIDE SEQUENCE [LARGE SCALE GENOMIC DNA]</scope>
    <source>
        <strain evidence="3 4">CBA7301</strain>
    </source>
</reference>
<dbReference type="RefSeq" id="WP_167959475.1">
    <property type="nucleotide sequence ID" value="NZ_CP050831.1"/>
</dbReference>
<feature type="compositionally biased region" description="Polar residues" evidence="1">
    <location>
        <begin position="53"/>
        <end position="66"/>
    </location>
</feature>
<protein>
    <submittedName>
        <fullName evidence="3">DUF4834 family protein</fullName>
    </submittedName>
</protein>
<keyword evidence="2" id="KW-1133">Transmembrane helix</keyword>
<name>A0A6H0KK32_9BACE</name>
<evidence type="ECO:0000313" key="3">
    <source>
        <dbReference type="EMBL" id="QIU92717.1"/>
    </source>
</evidence>
<evidence type="ECO:0000256" key="1">
    <source>
        <dbReference type="SAM" id="MobiDB-lite"/>
    </source>
</evidence>
<sequence length="101" mass="11322">MHILLFILIFIIAIVVFGLSIVGFLLRAIFGIGRRSSSSSSRPKQAESGHGTTGQQSYNQGTQNPADNEEEIYSENVSGRRHKKIFTQDDGEYVDFEEIKE</sequence>
<feature type="transmembrane region" description="Helical" evidence="2">
    <location>
        <begin position="6"/>
        <end position="30"/>
    </location>
</feature>
<accession>A0A6H0KK32</accession>
<proteinExistence type="predicted"/>
<evidence type="ECO:0000313" key="4">
    <source>
        <dbReference type="Proteomes" id="UP000501780"/>
    </source>
</evidence>
<gene>
    <name evidence="3" type="ORF">BacF7301_00445</name>
</gene>
<dbReference type="EMBL" id="CP050831">
    <property type="protein sequence ID" value="QIU92717.1"/>
    <property type="molecule type" value="Genomic_DNA"/>
</dbReference>
<dbReference type="InterPro" id="IPR032272">
    <property type="entry name" value="DUF4834"/>
</dbReference>
<organism evidence="3 4">
    <name type="scientific">Bacteroides faecium</name>
    <dbReference type="NCBI Taxonomy" id="2715212"/>
    <lineage>
        <taxon>Bacteria</taxon>
        <taxon>Pseudomonadati</taxon>
        <taxon>Bacteroidota</taxon>
        <taxon>Bacteroidia</taxon>
        <taxon>Bacteroidales</taxon>
        <taxon>Bacteroidaceae</taxon>
        <taxon>Bacteroides</taxon>
    </lineage>
</organism>
<keyword evidence="2" id="KW-0472">Membrane</keyword>
<dbReference type="Proteomes" id="UP000501780">
    <property type="component" value="Chromosome"/>
</dbReference>